<accession>A0A0B5QK83</accession>
<gene>
    <name evidence="1" type="ORF">LF65_00479</name>
</gene>
<reference evidence="2" key="1">
    <citation type="submission" date="2014-12" db="EMBL/GenBank/DDBJ databases">
        <title>Genome sequence of Clostridium beijerinckii strain 59B.</title>
        <authorList>
            <person name="Little G.T."/>
            <person name="Minton N.P."/>
        </authorList>
    </citation>
    <scope>NUCLEOTIDE SEQUENCE [LARGE SCALE GENOMIC DNA]</scope>
    <source>
        <strain evidence="2">59B</strain>
    </source>
</reference>
<dbReference type="OrthoDB" id="1934444at2"/>
<dbReference type="STRING" id="1520.LF65_00479"/>
<name>A0A0B5QK83_CLOBE</name>
<evidence type="ECO:0008006" key="3">
    <source>
        <dbReference type="Google" id="ProtNLM"/>
    </source>
</evidence>
<dbReference type="InterPro" id="IPR036209">
    <property type="entry name" value="YwmB-like_sf"/>
</dbReference>
<dbReference type="AlphaFoldDB" id="A0A0B5QK83"/>
<proteinExistence type="predicted"/>
<evidence type="ECO:0000313" key="1">
    <source>
        <dbReference type="EMBL" id="AJG97123.1"/>
    </source>
</evidence>
<dbReference type="Proteomes" id="UP000031866">
    <property type="component" value="Chromosome"/>
</dbReference>
<evidence type="ECO:0000313" key="2">
    <source>
        <dbReference type="Proteomes" id="UP000031866"/>
    </source>
</evidence>
<dbReference type="RefSeq" id="WP_041893811.1">
    <property type="nucleotide sequence ID" value="NZ_CP010086.2"/>
</dbReference>
<protein>
    <recommendedName>
        <fullName evidence="3">TATA-box binding</fullName>
    </recommendedName>
</protein>
<organism evidence="1 2">
    <name type="scientific">Clostridium beijerinckii</name>
    <name type="common">Clostridium MP</name>
    <dbReference type="NCBI Taxonomy" id="1520"/>
    <lineage>
        <taxon>Bacteria</taxon>
        <taxon>Bacillati</taxon>
        <taxon>Bacillota</taxon>
        <taxon>Clostridia</taxon>
        <taxon>Eubacteriales</taxon>
        <taxon>Clostridiaceae</taxon>
        <taxon>Clostridium</taxon>
    </lineage>
</organism>
<dbReference type="SUPFAM" id="SSF143842">
    <property type="entry name" value="YwmB-like"/>
    <property type="match status" value="1"/>
</dbReference>
<sequence length="216" mass="24902">MNIKMSIVIFILLSFFNIGAISSDIVSAQNSFNTLEMKVKDISEFQENGVKLQYRTKNNISNEAYRIKESLPRNIDLSYKDGGNDEFEAFNSDFNINIKIWREDVYSYVEIILTNKNPKYGTKYLKNILKNIENSKLENMQYFLYYEGKEKGLDSDYFTNGLVSEYNIRKAQLMKISNGYSGTGHLNDGEKINFALVDYDTGSHIIIGTPIIFTTY</sequence>
<dbReference type="KEGG" id="cbei:LF65_00479"/>
<dbReference type="EMBL" id="CP010086">
    <property type="protein sequence ID" value="AJG97123.1"/>
    <property type="molecule type" value="Genomic_DNA"/>
</dbReference>